<dbReference type="AlphaFoldDB" id="A0A212KCD0"/>
<name>A0A212KCD0_9BACT</name>
<evidence type="ECO:0000256" key="2">
    <source>
        <dbReference type="ARBA" id="ARBA00022763"/>
    </source>
</evidence>
<evidence type="ECO:0000256" key="4">
    <source>
        <dbReference type="ARBA" id="ARBA00023172"/>
    </source>
</evidence>
<comment type="similarity">
    <text evidence="6">Belongs to the RuvA family.</text>
</comment>
<dbReference type="GO" id="GO:0048476">
    <property type="term" value="C:Holliday junction resolvase complex"/>
    <property type="evidence" value="ECO:0007669"/>
    <property type="project" value="UniProtKB-UniRule"/>
</dbReference>
<evidence type="ECO:0000256" key="6">
    <source>
        <dbReference type="HAMAP-Rule" id="MF_00031"/>
    </source>
</evidence>
<keyword evidence="3 6" id="KW-0238">DNA-binding</keyword>
<dbReference type="HAMAP" id="MF_00031">
    <property type="entry name" value="DNA_HJ_migration_RuvA"/>
    <property type="match status" value="1"/>
</dbReference>
<gene>
    <name evidence="6 9" type="primary">ruvA</name>
    <name evidence="9" type="ORF">KM92DES2_12659</name>
</gene>
<dbReference type="InterPro" id="IPR000085">
    <property type="entry name" value="RuvA"/>
</dbReference>
<dbReference type="NCBIfam" id="TIGR00084">
    <property type="entry name" value="ruvA"/>
    <property type="match status" value="1"/>
</dbReference>
<dbReference type="SUPFAM" id="SSF47781">
    <property type="entry name" value="RuvA domain 2-like"/>
    <property type="match status" value="1"/>
</dbReference>
<dbReference type="Pfam" id="PF01330">
    <property type="entry name" value="RuvA_N"/>
    <property type="match status" value="1"/>
</dbReference>
<protein>
    <recommendedName>
        <fullName evidence="6">Holliday junction branch migration complex subunit RuvA</fullName>
    </recommendedName>
</protein>
<dbReference type="GO" id="GO:0000400">
    <property type="term" value="F:four-way junction DNA binding"/>
    <property type="evidence" value="ECO:0007669"/>
    <property type="project" value="UniProtKB-UniRule"/>
</dbReference>
<dbReference type="SUPFAM" id="SSF46929">
    <property type="entry name" value="DNA helicase RuvA subunit, C-terminal domain"/>
    <property type="match status" value="1"/>
</dbReference>
<organism evidence="9">
    <name type="scientific">uncultured Desulfovibrio sp</name>
    <dbReference type="NCBI Taxonomy" id="167968"/>
    <lineage>
        <taxon>Bacteria</taxon>
        <taxon>Pseudomonadati</taxon>
        <taxon>Thermodesulfobacteriota</taxon>
        <taxon>Desulfovibrionia</taxon>
        <taxon>Desulfovibrionales</taxon>
        <taxon>Desulfovibrionaceae</taxon>
        <taxon>Desulfovibrio</taxon>
        <taxon>environmental samples</taxon>
    </lineage>
</organism>
<keyword evidence="9" id="KW-0547">Nucleotide-binding</keyword>
<keyword evidence="9" id="KW-0347">Helicase</keyword>
<keyword evidence="2 6" id="KW-0227">DNA damage</keyword>
<comment type="subcellular location">
    <subcellularLocation>
        <location evidence="6">Cytoplasm</location>
    </subcellularLocation>
</comment>
<dbReference type="InterPro" id="IPR011114">
    <property type="entry name" value="RuvA_C"/>
</dbReference>
<dbReference type="Gene3D" id="2.40.50.140">
    <property type="entry name" value="Nucleic acid-binding proteins"/>
    <property type="match status" value="1"/>
</dbReference>
<dbReference type="GO" id="GO:0009378">
    <property type="term" value="F:four-way junction helicase activity"/>
    <property type="evidence" value="ECO:0007669"/>
    <property type="project" value="InterPro"/>
</dbReference>
<dbReference type="InterPro" id="IPR036267">
    <property type="entry name" value="RuvA_C_sf"/>
</dbReference>
<feature type="domain" description="DNA helicase Holliday junction RuvA type" evidence="7">
    <location>
        <begin position="31"/>
        <end position="93"/>
    </location>
</feature>
<accession>A0A212KCD0</accession>
<proteinExistence type="inferred from homology"/>
<dbReference type="GO" id="GO:0005737">
    <property type="term" value="C:cytoplasm"/>
    <property type="evidence" value="ECO:0007669"/>
    <property type="project" value="UniProtKB-SubCell"/>
</dbReference>
<dbReference type="GO" id="GO:0009379">
    <property type="term" value="C:Holliday junction helicase complex"/>
    <property type="evidence" value="ECO:0007669"/>
    <property type="project" value="InterPro"/>
</dbReference>
<dbReference type="GO" id="GO:0006310">
    <property type="term" value="P:DNA recombination"/>
    <property type="evidence" value="ECO:0007669"/>
    <property type="project" value="UniProtKB-UniRule"/>
</dbReference>
<comment type="subunit">
    <text evidence="6">Homotetramer. Forms an RuvA(8)-RuvB(12)-Holliday junction (HJ) complex. HJ DNA is sandwiched between 2 RuvA tetramers; dsDNA enters through RuvA and exits via RuvB. An RuvB hexamer assembles on each DNA strand where it exits the tetramer. Each RuvB hexamer is contacted by two RuvA subunits (via domain III) on 2 adjacent RuvB subunits; this complex drives branch migration. In the full resolvosome a probable DNA-RuvA(4)-RuvB(12)-RuvC(2) complex forms which resolves the HJ.</text>
</comment>
<comment type="function">
    <text evidence="6">The RuvA-RuvB-RuvC complex processes Holliday junction (HJ) DNA during genetic recombination and DNA repair, while the RuvA-RuvB complex plays an important role in the rescue of blocked DNA replication forks via replication fork reversal (RFR). RuvA specifically binds to HJ cruciform DNA, conferring on it an open structure. The RuvB hexamer acts as an ATP-dependent pump, pulling dsDNA into and through the RuvAB complex. HJ branch migration allows RuvC to scan DNA until it finds its consensus sequence, where it cleaves and resolves the cruciform DNA.</text>
</comment>
<dbReference type="GO" id="GO:0016787">
    <property type="term" value="F:hydrolase activity"/>
    <property type="evidence" value="ECO:0007669"/>
    <property type="project" value="UniProtKB-KW"/>
</dbReference>
<dbReference type="InterPro" id="IPR010994">
    <property type="entry name" value="RuvA_2-like"/>
</dbReference>
<evidence type="ECO:0000313" key="9">
    <source>
        <dbReference type="EMBL" id="SBW09268.1"/>
    </source>
</evidence>
<keyword evidence="9" id="KW-0378">Hydrolase</keyword>
<dbReference type="SUPFAM" id="SSF50249">
    <property type="entry name" value="Nucleic acid-binding proteins"/>
    <property type="match status" value="1"/>
</dbReference>
<dbReference type="Pfam" id="PF07499">
    <property type="entry name" value="RuvA_C"/>
    <property type="match status" value="1"/>
</dbReference>
<dbReference type="Gene3D" id="1.10.150.20">
    <property type="entry name" value="5' to 3' exonuclease, C-terminal subdomain"/>
    <property type="match status" value="1"/>
</dbReference>
<evidence type="ECO:0000256" key="1">
    <source>
        <dbReference type="ARBA" id="ARBA00022490"/>
    </source>
</evidence>
<dbReference type="EMBL" id="FLUP01000001">
    <property type="protein sequence ID" value="SBW09268.1"/>
    <property type="molecule type" value="Genomic_DNA"/>
</dbReference>
<dbReference type="InterPro" id="IPR012340">
    <property type="entry name" value="NA-bd_OB-fold"/>
</dbReference>
<comment type="domain">
    <text evidence="6">Has three domains with a flexible linker between the domains II and III and assumes an 'L' shape. Domain III is highly mobile and contacts RuvB.</text>
</comment>
<keyword evidence="9" id="KW-0067">ATP-binding</keyword>
<evidence type="ECO:0000256" key="3">
    <source>
        <dbReference type="ARBA" id="ARBA00023125"/>
    </source>
</evidence>
<evidence type="ECO:0000259" key="7">
    <source>
        <dbReference type="Pfam" id="PF01330"/>
    </source>
</evidence>
<comment type="caution">
    <text evidence="6">Lacks conserved residue(s) required for the propagation of feature annotation.</text>
</comment>
<dbReference type="InterPro" id="IPR013849">
    <property type="entry name" value="DNA_helicase_Holl-junc_RuvA_I"/>
</dbReference>
<sequence length="233" mass="25255">MGHTRQAPFETLRLSVYALAVATFTSRKESMIAYLEGRLAEIWGNACLIVTEGGVGYEVALPAHTLASLPGRGEPLALYTSLAVREDALELFGFATFEERQTFEVLVSISKVGARTALGILSIFRPDDLRRVVFEDDVLALTRVSGIGKKTAEHVFLELKYKLKVEDAPQAAALTTGVRPGSVFRDVLDGLGNLGYEPDECAPLVKKLLHEEPDLDVTGALRATLKALAKGKV</sequence>
<feature type="domain" description="Holliday junction DNA helicase RuvA C-terminal" evidence="8">
    <location>
        <begin position="184"/>
        <end position="229"/>
    </location>
</feature>
<feature type="region of interest" description="Domain III" evidence="6">
    <location>
        <begin position="183"/>
        <end position="233"/>
    </location>
</feature>
<evidence type="ECO:0000259" key="8">
    <source>
        <dbReference type="Pfam" id="PF07499"/>
    </source>
</evidence>
<dbReference type="Gene3D" id="1.10.8.10">
    <property type="entry name" value="DNA helicase RuvA subunit, C-terminal domain"/>
    <property type="match status" value="1"/>
</dbReference>
<keyword evidence="5 6" id="KW-0234">DNA repair</keyword>
<dbReference type="GO" id="GO:0005524">
    <property type="term" value="F:ATP binding"/>
    <property type="evidence" value="ECO:0007669"/>
    <property type="project" value="InterPro"/>
</dbReference>
<dbReference type="CDD" id="cd14332">
    <property type="entry name" value="UBA_RuvA_C"/>
    <property type="match status" value="1"/>
</dbReference>
<keyword evidence="1 6" id="KW-0963">Cytoplasm</keyword>
<dbReference type="GO" id="GO:0006281">
    <property type="term" value="P:DNA repair"/>
    <property type="evidence" value="ECO:0007669"/>
    <property type="project" value="UniProtKB-UniRule"/>
</dbReference>
<dbReference type="Pfam" id="PF14520">
    <property type="entry name" value="HHH_5"/>
    <property type="match status" value="1"/>
</dbReference>
<reference evidence="9" key="1">
    <citation type="submission" date="2016-04" db="EMBL/GenBank/DDBJ databases">
        <authorList>
            <person name="Evans L.H."/>
            <person name="Alamgir A."/>
            <person name="Owens N."/>
            <person name="Weber N.D."/>
            <person name="Virtaneva K."/>
            <person name="Barbian K."/>
            <person name="Babar A."/>
            <person name="Rosenke K."/>
        </authorList>
    </citation>
    <scope>NUCLEOTIDE SEQUENCE</scope>
    <source>
        <strain evidence="9">92-2</strain>
    </source>
</reference>
<evidence type="ECO:0000256" key="5">
    <source>
        <dbReference type="ARBA" id="ARBA00023204"/>
    </source>
</evidence>
<keyword evidence="4 6" id="KW-0233">DNA recombination</keyword>